<dbReference type="PANTHER" id="PTHR20857:SF22">
    <property type="entry name" value="THIAZOLE TAUTOMERASE"/>
    <property type="match status" value="1"/>
</dbReference>
<dbReference type="NCBIfam" id="NF005819">
    <property type="entry name" value="PRK07695.1"/>
    <property type="match status" value="1"/>
</dbReference>
<name>A0ABS4S601_9BACI</name>
<organism evidence="4 5">
    <name type="scientific">Virgibacillus alimentarius</name>
    <dbReference type="NCBI Taxonomy" id="698769"/>
    <lineage>
        <taxon>Bacteria</taxon>
        <taxon>Bacillati</taxon>
        <taxon>Bacillota</taxon>
        <taxon>Bacilli</taxon>
        <taxon>Bacillales</taxon>
        <taxon>Bacillaceae</taxon>
        <taxon>Virgibacillus</taxon>
    </lineage>
</organism>
<comment type="caution">
    <text evidence="4">The sequence shown here is derived from an EMBL/GenBank/DDBJ whole genome shotgun (WGS) entry which is preliminary data.</text>
</comment>
<dbReference type="EMBL" id="JAGIKX010000003">
    <property type="protein sequence ID" value="MBP2256839.1"/>
    <property type="molecule type" value="Genomic_DNA"/>
</dbReference>
<dbReference type="EC" id="5.3.99.10" evidence="4"/>
<comment type="pathway">
    <text evidence="1">Cofactor biosynthesis; thiamine diphosphate biosynthesis.</text>
</comment>
<protein>
    <submittedName>
        <fullName evidence="4">Thiazole tautomerase (Transcriptional regulator TenI)</fullName>
        <ecNumber evidence="4">5.3.99.10</ecNumber>
    </submittedName>
</protein>
<accession>A0ABS4S601</accession>
<keyword evidence="5" id="KW-1185">Reference proteome</keyword>
<feature type="domain" description="Thiamine phosphate synthase/TenI" evidence="3">
    <location>
        <begin position="22"/>
        <end position="196"/>
    </location>
</feature>
<dbReference type="InterPro" id="IPR036206">
    <property type="entry name" value="ThiamineP_synth_sf"/>
</dbReference>
<dbReference type="GO" id="GO:0016853">
    <property type="term" value="F:isomerase activity"/>
    <property type="evidence" value="ECO:0007669"/>
    <property type="project" value="UniProtKB-KW"/>
</dbReference>
<dbReference type="Proteomes" id="UP001519294">
    <property type="component" value="Unassembled WGS sequence"/>
</dbReference>
<dbReference type="RefSeq" id="WP_226981218.1">
    <property type="nucleotide sequence ID" value="NZ_JAGIKX010000003.1"/>
</dbReference>
<evidence type="ECO:0000259" key="3">
    <source>
        <dbReference type="Pfam" id="PF02581"/>
    </source>
</evidence>
<dbReference type="CDD" id="cd00564">
    <property type="entry name" value="TMP_TenI"/>
    <property type="match status" value="1"/>
</dbReference>
<dbReference type="SUPFAM" id="SSF51391">
    <property type="entry name" value="Thiamin phosphate synthase"/>
    <property type="match status" value="1"/>
</dbReference>
<keyword evidence="4" id="KW-0413">Isomerase</keyword>
<dbReference type="PANTHER" id="PTHR20857">
    <property type="entry name" value="THIAMINE-PHOSPHATE PYROPHOSPHORYLASE"/>
    <property type="match status" value="1"/>
</dbReference>
<evidence type="ECO:0000313" key="4">
    <source>
        <dbReference type="EMBL" id="MBP2256839.1"/>
    </source>
</evidence>
<sequence length="217" mass="23882">MIRQKFTIPEREVIPFTKQLHLISTGQQSAETFTGILQTIHEYVDRVHIREKNWTAKEIVDVVQTLIDKGVPQEKIIINDRIDIAYIMQTIGVQLTHHSADIALVKGAFPSLQIGCSTHSVEQAILAEEKGANYLFYGHIFNTQSKPGIPPRGLEKLQEITSTVKVPVIAIGGITPENTGEVIKAGARGIAVLSGVLLAKNPIQATLAYRKSLEKAK</sequence>
<dbReference type="InterPro" id="IPR013785">
    <property type="entry name" value="Aldolase_TIM"/>
</dbReference>
<dbReference type="Pfam" id="PF02581">
    <property type="entry name" value="TMP-TENI"/>
    <property type="match status" value="1"/>
</dbReference>
<reference evidence="4 5" key="1">
    <citation type="submission" date="2021-03" db="EMBL/GenBank/DDBJ databases">
        <title>Genomic Encyclopedia of Type Strains, Phase IV (KMG-IV): sequencing the most valuable type-strain genomes for metagenomic binning, comparative biology and taxonomic classification.</title>
        <authorList>
            <person name="Goeker M."/>
        </authorList>
    </citation>
    <scope>NUCLEOTIDE SEQUENCE [LARGE SCALE GENOMIC DNA]</scope>
    <source>
        <strain evidence="4 5">DSM 25790</strain>
    </source>
</reference>
<proteinExistence type="predicted"/>
<keyword evidence="2" id="KW-0784">Thiamine biosynthesis</keyword>
<dbReference type="Gene3D" id="3.20.20.70">
    <property type="entry name" value="Aldolase class I"/>
    <property type="match status" value="1"/>
</dbReference>
<evidence type="ECO:0000256" key="1">
    <source>
        <dbReference type="ARBA" id="ARBA00004948"/>
    </source>
</evidence>
<gene>
    <name evidence="4" type="ORF">J2Z81_000781</name>
</gene>
<evidence type="ECO:0000256" key="2">
    <source>
        <dbReference type="ARBA" id="ARBA00022977"/>
    </source>
</evidence>
<dbReference type="InterPro" id="IPR022998">
    <property type="entry name" value="ThiamineP_synth_TenI"/>
</dbReference>
<evidence type="ECO:0000313" key="5">
    <source>
        <dbReference type="Proteomes" id="UP001519294"/>
    </source>
</evidence>